<keyword evidence="6 13" id="KW-0347">Helicase</keyword>
<sequence length="1159" mass="124779">MRMHGIPKQLLGGCRAYQGSVRPIHGSVAPLGAGGSDTKEHLQGLSGEQQASVAAPLGTSLVVAGPGSGKTRVLISRILHLVQAHDVAPHSIAAITFTNKAAREMRERLEHALGPEAAAQPFIGTFHGLGLSMLRQASSQLPAGCRVRPGFSVADGDAATAMMQRLVKSTAGIDIRQSGARTSAEQKRTVAKQARIILSAISRMKNSVPGYAALKGEQAMLRELMQRRGTELTMQNKIMAREMGWWYEMYRDSLAQSNAADFDDLLSLTVTLLQESEAARCALSRRFHHILVDEFQDTNATQYELVKLLAPVDSLQKGRRSLFLVGDPDQAIYGWRGAIPEQLGERLRTDYPDLKVLTLRDNYRSSSTILAAARAVLGPQSRRLRPMLPHGPALRLHSVLGPTEEGELVARQIRRLQARHGVPLSEVAVLVRTHAQTRAIEEALVRHRIRYIVLGGRTFWQRKEVQDVLAYLRLALAPWDGVALRRIINVPKRGLGPATLAKLEAAGEGSIARALFPPAWPLEGGVEGTVAPTLPLLDRGALGLSAATAKKVEAFRALALGLAAALRSMPLHDALAHIVEATGYLDGAKDAAAEDNDEAVADSKDGRAVGATAEDLPSASSTGEAKEEETAVTLRRRLGQLVEVARLAGEAGAPGLPVADLGLEVESGRDERLEGVRAFLDSCALDAAPDGGEAAARRDSVRVSTMHAAKGLEYAAVFVPGCVEGQIPSPPRENDGGAALREERRLMYVSLTRAKQHLTLLSFLLPSRFIKELEDSGCVLERTEHEDSERRAPHRSHRAAARYQRSRRLNRPEESSSPSVLVADIGGTNARFQVWQLDDVLRPSRLILEKFLPTKDYPTFDDALSAFLADPALAGHAPQSAAFACAGPVARGACTMTNLGWTIDEAEVAARHGLRATVLNDLEAVGYGVPVLPESALLTLHHAPVQDRAPKAVLGPGTGLGEAQLFWDEAVGNYRVCASEGSHATFAPRGWKQRALQAAVQAERGHCSVERVGCGDGLRRIYDFLGSDEPSQYPGRDLGAKRDPAAISAAALDGSDPRAAEALDIFLSIVGAEAGHMALRGLTTGGVYICGGIFPKVLDRVRAGGVAEAFLWRDSRFHDKVLKHIPLFVVLEEKVGLLGTREQAIRLLHQQAEDVSIAT</sequence>
<comment type="similarity">
    <text evidence="1">Belongs to the helicase family. UvrD subfamily.</text>
</comment>
<dbReference type="EMBL" id="KL662162">
    <property type="protein sequence ID" value="KFM28143.1"/>
    <property type="molecule type" value="Genomic_DNA"/>
</dbReference>
<evidence type="ECO:0000256" key="14">
    <source>
        <dbReference type="SAM" id="MobiDB-lite"/>
    </source>
</evidence>
<evidence type="ECO:0000256" key="11">
    <source>
        <dbReference type="ARBA" id="ARBA00034808"/>
    </source>
</evidence>
<dbReference type="GeneID" id="23616645"/>
<dbReference type="CDD" id="cd17932">
    <property type="entry name" value="DEXQc_UvrD"/>
    <property type="match status" value="1"/>
</dbReference>
<keyword evidence="8" id="KW-0238">DNA-binding</keyword>
<dbReference type="Proteomes" id="UP000028924">
    <property type="component" value="Unassembled WGS sequence"/>
</dbReference>
<dbReference type="GO" id="GO:0000725">
    <property type="term" value="P:recombinational repair"/>
    <property type="evidence" value="ECO:0007669"/>
    <property type="project" value="TreeGrafter"/>
</dbReference>
<keyword evidence="4" id="KW-0418">Kinase</keyword>
<evidence type="ECO:0000256" key="6">
    <source>
        <dbReference type="ARBA" id="ARBA00022806"/>
    </source>
</evidence>
<dbReference type="RefSeq" id="XP_011401155.1">
    <property type="nucleotide sequence ID" value="XM_011402853.1"/>
</dbReference>
<evidence type="ECO:0000259" key="16">
    <source>
        <dbReference type="PROSITE" id="PS51217"/>
    </source>
</evidence>
<organism evidence="17 18">
    <name type="scientific">Auxenochlorella protothecoides</name>
    <name type="common">Green microalga</name>
    <name type="synonym">Chlorella protothecoides</name>
    <dbReference type="NCBI Taxonomy" id="3075"/>
    <lineage>
        <taxon>Eukaryota</taxon>
        <taxon>Viridiplantae</taxon>
        <taxon>Chlorophyta</taxon>
        <taxon>core chlorophytes</taxon>
        <taxon>Trebouxiophyceae</taxon>
        <taxon>Chlorellales</taxon>
        <taxon>Chlorellaceae</taxon>
        <taxon>Auxenochlorella</taxon>
    </lineage>
</organism>
<dbReference type="InterPro" id="IPR003836">
    <property type="entry name" value="Glucokinase"/>
</dbReference>
<dbReference type="Gene3D" id="3.40.367.20">
    <property type="match status" value="1"/>
</dbReference>
<dbReference type="GO" id="GO:0016787">
    <property type="term" value="F:hydrolase activity"/>
    <property type="evidence" value="ECO:0007669"/>
    <property type="project" value="UniProtKB-UniRule"/>
</dbReference>
<dbReference type="Gene3D" id="1.10.486.10">
    <property type="entry name" value="PCRA, domain 4"/>
    <property type="match status" value="1"/>
</dbReference>
<dbReference type="GO" id="GO:0004340">
    <property type="term" value="F:glucokinase activity"/>
    <property type="evidence" value="ECO:0007669"/>
    <property type="project" value="InterPro"/>
</dbReference>
<feature type="compositionally biased region" description="Basic residues" evidence="14">
    <location>
        <begin position="792"/>
        <end position="809"/>
    </location>
</feature>
<keyword evidence="18" id="KW-1185">Reference proteome</keyword>
<evidence type="ECO:0000256" key="4">
    <source>
        <dbReference type="ARBA" id="ARBA00022777"/>
    </source>
</evidence>
<dbReference type="CDD" id="cd18807">
    <property type="entry name" value="SF1_C_UvrD"/>
    <property type="match status" value="1"/>
</dbReference>
<keyword evidence="9" id="KW-0413">Isomerase</keyword>
<comment type="catalytic activity">
    <reaction evidence="12">
        <text>ATP + H2O = ADP + phosphate + H(+)</text>
        <dbReference type="Rhea" id="RHEA:13065"/>
        <dbReference type="ChEBI" id="CHEBI:15377"/>
        <dbReference type="ChEBI" id="CHEBI:15378"/>
        <dbReference type="ChEBI" id="CHEBI:30616"/>
        <dbReference type="ChEBI" id="CHEBI:43474"/>
        <dbReference type="ChEBI" id="CHEBI:456216"/>
        <dbReference type="EC" id="5.6.2.4"/>
    </reaction>
</comment>
<evidence type="ECO:0000256" key="2">
    <source>
        <dbReference type="ARBA" id="ARBA00022679"/>
    </source>
</evidence>
<dbReference type="GO" id="GO:0005536">
    <property type="term" value="F:D-glucose binding"/>
    <property type="evidence" value="ECO:0007669"/>
    <property type="project" value="InterPro"/>
</dbReference>
<dbReference type="eggNOG" id="KOG2108">
    <property type="taxonomic scope" value="Eukaryota"/>
</dbReference>
<evidence type="ECO:0000256" key="13">
    <source>
        <dbReference type="PROSITE-ProRule" id="PRU00560"/>
    </source>
</evidence>
<dbReference type="GO" id="GO:0043138">
    <property type="term" value="F:3'-5' DNA helicase activity"/>
    <property type="evidence" value="ECO:0007669"/>
    <property type="project" value="UniProtKB-EC"/>
</dbReference>
<dbReference type="PANTHER" id="PTHR11070">
    <property type="entry name" value="UVRD / RECB / PCRA DNA HELICASE FAMILY MEMBER"/>
    <property type="match status" value="1"/>
</dbReference>
<dbReference type="PROSITE" id="PS51198">
    <property type="entry name" value="UVRD_HELICASE_ATP_BIND"/>
    <property type="match status" value="1"/>
</dbReference>
<reference evidence="17 18" key="1">
    <citation type="journal article" date="2014" name="BMC Genomics">
        <title>Oil accumulation mechanisms of the oleaginous microalga Chlorella protothecoides revealed through its genome, transcriptomes, and proteomes.</title>
        <authorList>
            <person name="Gao C."/>
            <person name="Wang Y."/>
            <person name="Shen Y."/>
            <person name="Yan D."/>
            <person name="He X."/>
            <person name="Dai J."/>
            <person name="Wu Q."/>
        </authorList>
    </citation>
    <scope>NUCLEOTIDE SEQUENCE [LARGE SCALE GENOMIC DNA]</scope>
    <source>
        <strain evidence="17 18">0710</strain>
    </source>
</reference>
<protein>
    <recommendedName>
        <fullName evidence="11">DNA 3'-5' helicase</fullName>
        <ecNumber evidence="11">5.6.2.4</ecNumber>
    </recommendedName>
</protein>
<dbReference type="InterPro" id="IPR014016">
    <property type="entry name" value="UvrD-like_ATP-bd"/>
</dbReference>
<proteinExistence type="inferred from homology"/>
<name>A0A087SQY9_AUXPR</name>
<dbReference type="InterPro" id="IPR013986">
    <property type="entry name" value="DExx_box_DNA_helicase_dom_sf"/>
</dbReference>
<dbReference type="InterPro" id="IPR043129">
    <property type="entry name" value="ATPase_NBD"/>
</dbReference>
<feature type="region of interest" description="Disordered" evidence="14">
    <location>
        <begin position="595"/>
        <end position="630"/>
    </location>
</feature>
<dbReference type="GO" id="GO:0006096">
    <property type="term" value="P:glycolytic process"/>
    <property type="evidence" value="ECO:0007669"/>
    <property type="project" value="InterPro"/>
</dbReference>
<dbReference type="PROSITE" id="PS51217">
    <property type="entry name" value="UVRD_HELICASE_CTER"/>
    <property type="match status" value="1"/>
</dbReference>
<evidence type="ECO:0000259" key="15">
    <source>
        <dbReference type="PROSITE" id="PS51198"/>
    </source>
</evidence>
<comment type="catalytic activity">
    <reaction evidence="10">
        <text>Couples ATP hydrolysis with the unwinding of duplex DNA by translocating in the 3'-5' direction.</text>
        <dbReference type="EC" id="5.6.2.4"/>
    </reaction>
</comment>
<evidence type="ECO:0000256" key="8">
    <source>
        <dbReference type="ARBA" id="ARBA00023125"/>
    </source>
</evidence>
<dbReference type="NCBIfam" id="TIGR00749">
    <property type="entry name" value="glk"/>
    <property type="match status" value="1"/>
</dbReference>
<evidence type="ECO:0000256" key="3">
    <source>
        <dbReference type="ARBA" id="ARBA00022741"/>
    </source>
</evidence>
<dbReference type="SUPFAM" id="SSF52540">
    <property type="entry name" value="P-loop containing nucleoside triphosphate hydrolases"/>
    <property type="match status" value="1"/>
</dbReference>
<dbReference type="OrthoDB" id="10251652at2759"/>
<evidence type="ECO:0000313" key="17">
    <source>
        <dbReference type="EMBL" id="KFM28143.1"/>
    </source>
</evidence>
<dbReference type="PANTHER" id="PTHR11070:SF2">
    <property type="entry name" value="ATP-DEPENDENT DNA HELICASE SRS2"/>
    <property type="match status" value="1"/>
</dbReference>
<evidence type="ECO:0000313" key="18">
    <source>
        <dbReference type="Proteomes" id="UP000028924"/>
    </source>
</evidence>
<dbReference type="CDD" id="cd24008">
    <property type="entry name" value="ASKHA_NBD_GLK"/>
    <property type="match status" value="1"/>
</dbReference>
<dbReference type="GO" id="GO:0003677">
    <property type="term" value="F:DNA binding"/>
    <property type="evidence" value="ECO:0007669"/>
    <property type="project" value="UniProtKB-KW"/>
</dbReference>
<keyword evidence="5 13" id="KW-0378">Hydrolase</keyword>
<dbReference type="Pfam" id="PF02685">
    <property type="entry name" value="Glucokinase"/>
    <property type="match status" value="1"/>
</dbReference>
<dbReference type="GO" id="GO:0005634">
    <property type="term" value="C:nucleus"/>
    <property type="evidence" value="ECO:0007669"/>
    <property type="project" value="TreeGrafter"/>
</dbReference>
<evidence type="ECO:0000256" key="1">
    <source>
        <dbReference type="ARBA" id="ARBA00009922"/>
    </source>
</evidence>
<accession>A0A087SQY9</accession>
<keyword evidence="3 13" id="KW-0547">Nucleotide-binding</keyword>
<evidence type="ECO:0000256" key="12">
    <source>
        <dbReference type="ARBA" id="ARBA00048988"/>
    </source>
</evidence>
<dbReference type="InterPro" id="IPR027417">
    <property type="entry name" value="P-loop_NTPase"/>
</dbReference>
<evidence type="ECO:0000256" key="10">
    <source>
        <dbReference type="ARBA" id="ARBA00034617"/>
    </source>
</evidence>
<keyword evidence="2" id="KW-0808">Transferase</keyword>
<dbReference type="KEGG" id="apro:F751_5254"/>
<dbReference type="SUPFAM" id="SSF53067">
    <property type="entry name" value="Actin-like ATPase domain"/>
    <property type="match status" value="1"/>
</dbReference>
<dbReference type="Pfam" id="PF00580">
    <property type="entry name" value="UvrD-helicase"/>
    <property type="match status" value="1"/>
</dbReference>
<feature type="binding site" evidence="13">
    <location>
        <begin position="64"/>
        <end position="71"/>
    </location>
    <ligand>
        <name>ATP</name>
        <dbReference type="ChEBI" id="CHEBI:30616"/>
    </ligand>
</feature>
<dbReference type="InterPro" id="IPR014017">
    <property type="entry name" value="DNA_helicase_UvrD-like_C"/>
</dbReference>
<dbReference type="InterPro" id="IPR000212">
    <property type="entry name" value="DNA_helicase_UvrD/REP"/>
</dbReference>
<dbReference type="Pfam" id="PF13361">
    <property type="entry name" value="UvrD_C"/>
    <property type="match status" value="2"/>
</dbReference>
<keyword evidence="7 13" id="KW-0067">ATP-binding</keyword>
<dbReference type="Gene3D" id="3.30.420.40">
    <property type="match status" value="1"/>
</dbReference>
<feature type="region of interest" description="Disordered" evidence="14">
    <location>
        <begin position="783"/>
        <end position="820"/>
    </location>
</feature>
<dbReference type="AlphaFoldDB" id="A0A087SQY9"/>
<evidence type="ECO:0000256" key="5">
    <source>
        <dbReference type="ARBA" id="ARBA00022801"/>
    </source>
</evidence>
<gene>
    <name evidence="17" type="ORF">F751_5254</name>
</gene>
<evidence type="ECO:0000256" key="9">
    <source>
        <dbReference type="ARBA" id="ARBA00023235"/>
    </source>
</evidence>
<feature type="domain" description="UvrD-like helicase ATP-binding" evidence="15">
    <location>
        <begin position="43"/>
        <end position="366"/>
    </location>
</feature>
<dbReference type="Gene3D" id="1.10.10.160">
    <property type="match status" value="1"/>
</dbReference>
<feature type="domain" description="UvrD-like helicase C-terminal" evidence="16">
    <location>
        <begin position="367"/>
        <end position="711"/>
    </location>
</feature>
<dbReference type="GO" id="GO:0005524">
    <property type="term" value="F:ATP binding"/>
    <property type="evidence" value="ECO:0007669"/>
    <property type="project" value="UniProtKB-UniRule"/>
</dbReference>
<dbReference type="STRING" id="3075.A0A087SQY9"/>
<dbReference type="Gene3D" id="3.40.50.300">
    <property type="entry name" value="P-loop containing nucleotide triphosphate hydrolases"/>
    <property type="match status" value="3"/>
</dbReference>
<dbReference type="EC" id="5.6.2.4" evidence="11"/>
<evidence type="ECO:0000256" key="7">
    <source>
        <dbReference type="ARBA" id="ARBA00022840"/>
    </source>
</evidence>